<evidence type="ECO:0000313" key="2">
    <source>
        <dbReference type="EMBL" id="CAL1410604.1"/>
    </source>
</evidence>
<keyword evidence="3" id="KW-1185">Reference proteome</keyword>
<feature type="compositionally biased region" description="Low complexity" evidence="1">
    <location>
        <begin position="12"/>
        <end position="51"/>
    </location>
</feature>
<proteinExistence type="predicted"/>
<dbReference type="AlphaFoldDB" id="A0AAV2GKC7"/>
<name>A0AAV2GKC7_9ROSI</name>
<dbReference type="Proteomes" id="UP001497516">
    <property type="component" value="Chromosome 9"/>
</dbReference>
<reference evidence="2 3" key="1">
    <citation type="submission" date="2024-04" db="EMBL/GenBank/DDBJ databases">
        <authorList>
            <person name="Fracassetti M."/>
        </authorList>
    </citation>
    <scope>NUCLEOTIDE SEQUENCE [LARGE SCALE GENOMIC DNA]</scope>
</reference>
<accession>A0AAV2GKC7</accession>
<organism evidence="2 3">
    <name type="scientific">Linum trigynum</name>
    <dbReference type="NCBI Taxonomy" id="586398"/>
    <lineage>
        <taxon>Eukaryota</taxon>
        <taxon>Viridiplantae</taxon>
        <taxon>Streptophyta</taxon>
        <taxon>Embryophyta</taxon>
        <taxon>Tracheophyta</taxon>
        <taxon>Spermatophyta</taxon>
        <taxon>Magnoliopsida</taxon>
        <taxon>eudicotyledons</taxon>
        <taxon>Gunneridae</taxon>
        <taxon>Pentapetalae</taxon>
        <taxon>rosids</taxon>
        <taxon>fabids</taxon>
        <taxon>Malpighiales</taxon>
        <taxon>Linaceae</taxon>
        <taxon>Linum</taxon>
    </lineage>
</organism>
<dbReference type="EMBL" id="OZ034822">
    <property type="protein sequence ID" value="CAL1410604.1"/>
    <property type="molecule type" value="Genomic_DNA"/>
</dbReference>
<evidence type="ECO:0000313" key="3">
    <source>
        <dbReference type="Proteomes" id="UP001497516"/>
    </source>
</evidence>
<protein>
    <submittedName>
        <fullName evidence="2">Uncharacterized protein</fullName>
    </submittedName>
</protein>
<sequence length="94" mass="9715">MASSNQPGSPKATPTDVAPPTAAPEHAAPATAEPANAAPPNAAPSAASAAAPSTYTPYPLYAHFEFLERTSYTGHSISRIVYPPHLPSAFRLVF</sequence>
<gene>
    <name evidence="2" type="ORF">LTRI10_LOCUS50008</name>
</gene>
<feature type="region of interest" description="Disordered" evidence="1">
    <location>
        <begin position="1"/>
        <end position="51"/>
    </location>
</feature>
<evidence type="ECO:0000256" key="1">
    <source>
        <dbReference type="SAM" id="MobiDB-lite"/>
    </source>
</evidence>